<evidence type="ECO:0000313" key="1">
    <source>
        <dbReference type="EMBL" id="EAQ93308.1"/>
    </source>
</evidence>
<dbReference type="GeneID" id="4388020"/>
<organism evidence="1 2">
    <name type="scientific">Chaetomium globosum (strain ATCC 6205 / CBS 148.51 / DSM 1962 / NBRC 6347 / NRRL 1970)</name>
    <name type="common">Soil fungus</name>
    <dbReference type="NCBI Taxonomy" id="306901"/>
    <lineage>
        <taxon>Eukaryota</taxon>
        <taxon>Fungi</taxon>
        <taxon>Dikarya</taxon>
        <taxon>Ascomycota</taxon>
        <taxon>Pezizomycotina</taxon>
        <taxon>Sordariomycetes</taxon>
        <taxon>Sordariomycetidae</taxon>
        <taxon>Sordariales</taxon>
        <taxon>Chaetomiaceae</taxon>
        <taxon>Chaetomium</taxon>
    </lineage>
</organism>
<dbReference type="VEuPathDB" id="FungiDB:CHGG_01543"/>
<proteinExistence type="predicted"/>
<dbReference type="Proteomes" id="UP000001056">
    <property type="component" value="Unassembled WGS sequence"/>
</dbReference>
<reference evidence="2" key="1">
    <citation type="journal article" date="2015" name="Genome Announc.">
        <title>Draft genome sequence of the cellulolytic fungus Chaetomium globosum.</title>
        <authorList>
            <person name="Cuomo C.A."/>
            <person name="Untereiner W.A."/>
            <person name="Ma L.-J."/>
            <person name="Grabherr M."/>
            <person name="Birren B.W."/>
        </authorList>
    </citation>
    <scope>NUCLEOTIDE SEQUENCE [LARGE SCALE GENOMIC DNA]</scope>
    <source>
        <strain evidence="2">ATCC 6205 / CBS 148.51 / DSM 1962 / NBRC 6347 / NRRL 1970</strain>
    </source>
</reference>
<evidence type="ECO:0000313" key="2">
    <source>
        <dbReference type="Proteomes" id="UP000001056"/>
    </source>
</evidence>
<accession>Q2HE11</accession>
<keyword evidence="2" id="KW-1185">Reference proteome</keyword>
<name>Q2HE11_CHAGB</name>
<protein>
    <submittedName>
        <fullName evidence="1">Uncharacterized protein</fullName>
    </submittedName>
</protein>
<dbReference type="InParanoid" id="Q2HE11"/>
<dbReference type="HOGENOM" id="CLU_2654271_0_0_1"/>
<dbReference type="RefSeq" id="XP_001220764.1">
    <property type="nucleotide sequence ID" value="XM_001220763.1"/>
</dbReference>
<dbReference type="AlphaFoldDB" id="Q2HE11"/>
<dbReference type="EMBL" id="CH408029">
    <property type="protein sequence ID" value="EAQ93308.1"/>
    <property type="molecule type" value="Genomic_DNA"/>
</dbReference>
<gene>
    <name evidence="1" type="ORF">CHGG_01543</name>
</gene>
<sequence>MFDESLRMETDDVFRSSLPLLRWPPPQRQSTRRLSSSTRRRCKRRPMRPFRMMTMTFERFRSKTTRSSTFGVVQDW</sequence>